<dbReference type="PANTHER" id="PTHR37304">
    <property type="entry name" value="MEMBRANE PROTEIN-RELATED"/>
    <property type="match status" value="1"/>
</dbReference>
<dbReference type="STRING" id="1798652.A3A43_01930"/>
<dbReference type="PANTHER" id="PTHR37304:SF1">
    <property type="entry name" value="MEMBRANE PROTEIN"/>
    <property type="match status" value="1"/>
</dbReference>
<reference evidence="2 3" key="1">
    <citation type="journal article" date="2016" name="Nat. Commun.">
        <title>Thousands of microbial genomes shed light on interconnected biogeochemical processes in an aquifer system.</title>
        <authorList>
            <person name="Anantharaman K."/>
            <person name="Brown C.T."/>
            <person name="Hug L.A."/>
            <person name="Sharon I."/>
            <person name="Castelle C.J."/>
            <person name="Probst A.J."/>
            <person name="Thomas B.C."/>
            <person name="Singh A."/>
            <person name="Wilkins M.J."/>
            <person name="Karaoz U."/>
            <person name="Brodie E.L."/>
            <person name="Williams K.H."/>
            <person name="Hubbard S.S."/>
            <person name="Banfield J.F."/>
        </authorList>
    </citation>
    <scope>NUCLEOTIDE SEQUENCE [LARGE SCALE GENOMIC DNA]</scope>
</reference>
<dbReference type="InterPro" id="IPR007211">
    <property type="entry name" value="DUF378"/>
</dbReference>
<keyword evidence="1" id="KW-0472">Membrane</keyword>
<evidence type="ECO:0000313" key="3">
    <source>
        <dbReference type="Proteomes" id="UP000178495"/>
    </source>
</evidence>
<protein>
    <recommendedName>
        <fullName evidence="4">DUF378 domain-containing protein</fullName>
    </recommendedName>
</protein>
<keyword evidence="1" id="KW-0812">Transmembrane</keyword>
<name>A0A1G2CJU5_9BACT</name>
<dbReference type="EMBL" id="MHLC01000008">
    <property type="protein sequence ID" value="OGZ01527.1"/>
    <property type="molecule type" value="Genomic_DNA"/>
</dbReference>
<keyword evidence="1" id="KW-1133">Transmembrane helix</keyword>
<dbReference type="Proteomes" id="UP000178495">
    <property type="component" value="Unassembled WGS sequence"/>
</dbReference>
<evidence type="ECO:0008006" key="4">
    <source>
        <dbReference type="Google" id="ProtNLM"/>
    </source>
</evidence>
<gene>
    <name evidence="2" type="ORF">A3A43_01930</name>
</gene>
<organism evidence="2 3">
    <name type="scientific">Candidatus Liptonbacteria bacterium RIFCSPLOWO2_01_FULL_56_20</name>
    <dbReference type="NCBI Taxonomy" id="1798652"/>
    <lineage>
        <taxon>Bacteria</taxon>
        <taxon>Candidatus Liptoniibacteriota</taxon>
    </lineage>
</organism>
<feature type="transmembrane region" description="Helical" evidence="1">
    <location>
        <begin position="36"/>
        <end position="57"/>
    </location>
</feature>
<dbReference type="AlphaFoldDB" id="A0A1G2CJU5"/>
<evidence type="ECO:0000256" key="1">
    <source>
        <dbReference type="SAM" id="Phobius"/>
    </source>
</evidence>
<evidence type="ECO:0000313" key="2">
    <source>
        <dbReference type="EMBL" id="OGZ01527.1"/>
    </source>
</evidence>
<accession>A0A1G2CJU5</accession>
<sequence length="72" mass="7760">MKGMHKVAFILLVIGGLNWLLQGVFGWDIGTYLGGMASGISRTIYVLVGLAAVYELVSHKGRCKECEGRSGM</sequence>
<comment type="caution">
    <text evidence="2">The sequence shown here is derived from an EMBL/GenBank/DDBJ whole genome shotgun (WGS) entry which is preliminary data.</text>
</comment>
<proteinExistence type="predicted"/>
<dbReference type="Pfam" id="PF04070">
    <property type="entry name" value="DUF378"/>
    <property type="match status" value="1"/>
</dbReference>